<evidence type="ECO:0000256" key="12">
    <source>
        <dbReference type="ARBA" id="ARBA00069168"/>
    </source>
</evidence>
<dbReference type="InterPro" id="IPR013783">
    <property type="entry name" value="Ig-like_fold"/>
</dbReference>
<evidence type="ECO:0000256" key="11">
    <source>
        <dbReference type="ARBA" id="ARBA00064153"/>
    </source>
</evidence>
<dbReference type="GO" id="GO:0004888">
    <property type="term" value="F:transmembrane signaling receptor activity"/>
    <property type="evidence" value="ECO:0007669"/>
    <property type="project" value="TreeGrafter"/>
</dbReference>
<dbReference type="PANTHER" id="PTHR11481:SF69">
    <property type="entry name" value="FC RECEPTOR-LIKE S, SCAVENGER RECEPTOR"/>
    <property type="match status" value="1"/>
</dbReference>
<dbReference type="Proteomes" id="UP000694906">
    <property type="component" value="Unplaced"/>
</dbReference>
<dbReference type="PROSITE" id="PS00420">
    <property type="entry name" value="SRCR_1"/>
    <property type="match status" value="1"/>
</dbReference>
<keyword evidence="3" id="KW-0732">Signal</keyword>
<name>A0AAX6R400_HETGA</name>
<dbReference type="SMART" id="SM00408">
    <property type="entry name" value="IGc2"/>
    <property type="match status" value="4"/>
</dbReference>
<evidence type="ECO:0000256" key="8">
    <source>
        <dbReference type="ARBA" id="ARBA00023180"/>
    </source>
</evidence>
<dbReference type="GO" id="GO:0009897">
    <property type="term" value="C:external side of plasma membrane"/>
    <property type="evidence" value="ECO:0007669"/>
    <property type="project" value="TreeGrafter"/>
</dbReference>
<comment type="caution">
    <text evidence="13">Lacks conserved residue(s) required for the propagation of feature annotation.</text>
</comment>
<keyword evidence="4" id="KW-0677">Repeat</keyword>
<dbReference type="SMART" id="SM00409">
    <property type="entry name" value="IG"/>
    <property type="match status" value="4"/>
</dbReference>
<dbReference type="RefSeq" id="XP_012932818.2">
    <property type="nucleotide sequence ID" value="XM_013077364.2"/>
</dbReference>
<dbReference type="PANTHER" id="PTHR11481">
    <property type="entry name" value="IMMUNOGLOBULIN FC RECEPTOR"/>
    <property type="match status" value="1"/>
</dbReference>
<sequence>MGAQLLNSCGKHYPFPSRREPEHRDWLNISMPHMAYEGDDVTISCSGENNDAIKKLVYYKNGYQIATYLRALSYTILNARTSDGGSYSCKADRKIFWFIKSTEETRSVWLTVQELFPKPTLTFSTSSPIEGTSVTLSCDTRLPSDRSWISLRYDFNRDYSTLGWKKWSSKFEISAIRKEDSGYYWCEAKAFGDNISKRSSKSYISVQRISVSRVSMETSPPGGQAVKGEKLILVCSVAEGTGDIMFYWYKEDTKESLGAKREHSQRAELQIPVIEESHAGSYYCTTDNSYGPVQSKAVNITVRIPALSPLLTISAPGVMVFIGEVVELRCEDLRASPPILYQFYHEDIIRGSISAPSGGGTSLNFSAAASHSGNYSCEADNGWGPKRSEVVTLTVPEAPPKVHLTNGPHRCEGQVEVEQEGHWGTVCDDGWDMKDVAVVCRELGCGAPKHTPVAMLYPPVAEEALSVLVQVSLCSGTEVALAECEQVEAFDCGHDEDAGVMCEGGQ</sequence>
<evidence type="ECO:0000256" key="10">
    <source>
        <dbReference type="ARBA" id="ARBA00058074"/>
    </source>
</evidence>
<dbReference type="KEGG" id="hgl:101709323"/>
<dbReference type="FunFam" id="2.60.40.10:FF:000357">
    <property type="entry name" value="Fc receptor like 1"/>
    <property type="match status" value="1"/>
</dbReference>
<dbReference type="AlphaFoldDB" id="A0AAX6R400"/>
<dbReference type="GO" id="GO:0006955">
    <property type="term" value="P:immune response"/>
    <property type="evidence" value="ECO:0007669"/>
    <property type="project" value="TreeGrafter"/>
</dbReference>
<protein>
    <recommendedName>
        <fullName evidence="12">Soluble scavenger receptor cysteine-rich domain-containing protein SSC5D</fullName>
    </recommendedName>
</protein>
<keyword evidence="16" id="KW-1185">Reference proteome</keyword>
<dbReference type="Gene3D" id="3.10.250.10">
    <property type="entry name" value="SRCR-like domain"/>
    <property type="match status" value="1"/>
</dbReference>
<evidence type="ECO:0000256" key="3">
    <source>
        <dbReference type="ARBA" id="ARBA00022729"/>
    </source>
</evidence>
<dbReference type="InterPro" id="IPR036772">
    <property type="entry name" value="SRCR-like_dom_sf"/>
</dbReference>
<feature type="domain" description="Ig-like" evidence="15">
    <location>
        <begin position="16"/>
        <end position="111"/>
    </location>
</feature>
<dbReference type="SUPFAM" id="SSF56487">
    <property type="entry name" value="SRCR-like"/>
    <property type="match status" value="1"/>
</dbReference>
<comment type="subunit">
    <text evidence="11">Interacts with LGALS1 and laminin.</text>
</comment>
<feature type="domain" description="Ig-like" evidence="15">
    <location>
        <begin position="117"/>
        <end position="205"/>
    </location>
</feature>
<dbReference type="GeneID" id="101709323"/>
<dbReference type="PRINTS" id="PR00258">
    <property type="entry name" value="SPERACTRCPTR"/>
</dbReference>
<evidence type="ECO:0000256" key="4">
    <source>
        <dbReference type="ARBA" id="ARBA00022737"/>
    </source>
</evidence>
<evidence type="ECO:0000259" key="14">
    <source>
        <dbReference type="PROSITE" id="PS50287"/>
    </source>
</evidence>
<dbReference type="FunFam" id="3.10.250.10:FF:000007">
    <property type="entry name" value="Soluble scavenger receptor cysteine-rich domain-containing protein SSC5D"/>
    <property type="match status" value="1"/>
</dbReference>
<keyword evidence="5" id="KW-0472">Membrane</keyword>
<dbReference type="SUPFAM" id="SSF48726">
    <property type="entry name" value="Immunoglobulin"/>
    <property type="match status" value="4"/>
</dbReference>
<evidence type="ECO:0000259" key="15">
    <source>
        <dbReference type="PROSITE" id="PS50835"/>
    </source>
</evidence>
<keyword evidence="6 13" id="KW-1015">Disulfide bond</keyword>
<evidence type="ECO:0000256" key="2">
    <source>
        <dbReference type="ARBA" id="ARBA00022475"/>
    </source>
</evidence>
<proteinExistence type="predicted"/>
<evidence type="ECO:0000256" key="1">
    <source>
        <dbReference type="ARBA" id="ARBA00004236"/>
    </source>
</evidence>
<accession>A0AAX6R400</accession>
<feature type="disulfide bond" evidence="13">
    <location>
        <begin position="474"/>
        <end position="484"/>
    </location>
</feature>
<dbReference type="Pfam" id="PF00047">
    <property type="entry name" value="ig"/>
    <property type="match status" value="1"/>
</dbReference>
<organism evidence="16 17">
    <name type="scientific">Heterocephalus glaber</name>
    <name type="common">Naked mole rat</name>
    <dbReference type="NCBI Taxonomy" id="10181"/>
    <lineage>
        <taxon>Eukaryota</taxon>
        <taxon>Metazoa</taxon>
        <taxon>Chordata</taxon>
        <taxon>Craniata</taxon>
        <taxon>Vertebrata</taxon>
        <taxon>Euteleostomi</taxon>
        <taxon>Mammalia</taxon>
        <taxon>Eutheria</taxon>
        <taxon>Euarchontoglires</taxon>
        <taxon>Glires</taxon>
        <taxon>Rodentia</taxon>
        <taxon>Hystricomorpha</taxon>
        <taxon>Bathyergidae</taxon>
        <taxon>Heterocephalus</taxon>
    </lineage>
</organism>
<reference evidence="17" key="1">
    <citation type="submission" date="2025-08" db="UniProtKB">
        <authorList>
            <consortium name="RefSeq"/>
        </authorList>
    </citation>
    <scope>IDENTIFICATION</scope>
</reference>
<feature type="domain" description="Ig-like" evidence="15">
    <location>
        <begin position="212"/>
        <end position="299"/>
    </location>
</feature>
<evidence type="ECO:0000256" key="13">
    <source>
        <dbReference type="PROSITE-ProRule" id="PRU00196"/>
    </source>
</evidence>
<evidence type="ECO:0000256" key="5">
    <source>
        <dbReference type="ARBA" id="ARBA00023136"/>
    </source>
</evidence>
<dbReference type="InterPro" id="IPR001190">
    <property type="entry name" value="SRCR"/>
</dbReference>
<keyword evidence="8" id="KW-0325">Glycoprotein</keyword>
<feature type="domain" description="SRCR" evidence="14">
    <location>
        <begin position="402"/>
        <end position="503"/>
    </location>
</feature>
<dbReference type="GO" id="GO:0007166">
    <property type="term" value="P:cell surface receptor signaling pathway"/>
    <property type="evidence" value="ECO:0007669"/>
    <property type="project" value="TreeGrafter"/>
</dbReference>
<evidence type="ECO:0000256" key="6">
    <source>
        <dbReference type="ARBA" id="ARBA00023157"/>
    </source>
</evidence>
<comment type="function">
    <text evidence="10">Binds to extracellular matrix proteins. Binds to pathogen-associated molecular patterns (PAMPs) present on the cell walls of Gram-positive and Gram-negative bacteria and fungi, behaving as a pattern recognition receptor (PRR). Induces bacterial and fungal aggregation and subsequent inhibition of PAMP-induced cytokine release. Does not possess intrinsic bactericidal activity. May play a role in the innate defense and homeostasis of certain epithelial surfaces.</text>
</comment>
<dbReference type="PROSITE" id="PS50287">
    <property type="entry name" value="SRCR_2"/>
    <property type="match status" value="1"/>
</dbReference>
<dbReference type="InterPro" id="IPR050488">
    <property type="entry name" value="Ig_Fc_receptor"/>
</dbReference>
<dbReference type="InterPro" id="IPR003598">
    <property type="entry name" value="Ig_sub2"/>
</dbReference>
<dbReference type="Pfam" id="PF13895">
    <property type="entry name" value="Ig_2"/>
    <property type="match status" value="3"/>
</dbReference>
<evidence type="ECO:0000256" key="9">
    <source>
        <dbReference type="ARBA" id="ARBA00023319"/>
    </source>
</evidence>
<evidence type="ECO:0000256" key="7">
    <source>
        <dbReference type="ARBA" id="ARBA00023170"/>
    </source>
</evidence>
<dbReference type="PROSITE" id="PS50835">
    <property type="entry name" value="IG_LIKE"/>
    <property type="match status" value="4"/>
</dbReference>
<evidence type="ECO:0000313" key="16">
    <source>
        <dbReference type="Proteomes" id="UP000694906"/>
    </source>
</evidence>
<dbReference type="Pfam" id="PF00530">
    <property type="entry name" value="SRCR"/>
    <property type="match status" value="1"/>
</dbReference>
<dbReference type="SMART" id="SM00202">
    <property type="entry name" value="SR"/>
    <property type="match status" value="1"/>
</dbReference>
<evidence type="ECO:0000313" key="17">
    <source>
        <dbReference type="RefSeq" id="XP_012932818.2"/>
    </source>
</evidence>
<dbReference type="InterPro" id="IPR013151">
    <property type="entry name" value="Immunoglobulin_dom"/>
</dbReference>
<feature type="domain" description="Ig-like" evidence="15">
    <location>
        <begin position="309"/>
        <end position="394"/>
    </location>
</feature>
<keyword evidence="2" id="KW-1003">Cell membrane</keyword>
<gene>
    <name evidence="17" type="primary">LOC101709323</name>
</gene>
<dbReference type="Gene3D" id="2.60.40.10">
    <property type="entry name" value="Immunoglobulins"/>
    <property type="match status" value="4"/>
</dbReference>
<comment type="subcellular location">
    <subcellularLocation>
        <location evidence="1">Cell membrane</location>
    </subcellularLocation>
</comment>
<keyword evidence="7" id="KW-0675">Receptor</keyword>
<dbReference type="InterPro" id="IPR036179">
    <property type="entry name" value="Ig-like_dom_sf"/>
</dbReference>
<dbReference type="InterPro" id="IPR007110">
    <property type="entry name" value="Ig-like_dom"/>
</dbReference>
<keyword evidence="9" id="KW-0393">Immunoglobulin domain</keyword>
<dbReference type="InterPro" id="IPR003599">
    <property type="entry name" value="Ig_sub"/>
</dbReference>